<organism evidence="1 2">
    <name type="scientific">Mesorhizobium loti R88b</name>
    <dbReference type="NCBI Taxonomy" id="935548"/>
    <lineage>
        <taxon>Bacteria</taxon>
        <taxon>Pseudomonadati</taxon>
        <taxon>Pseudomonadota</taxon>
        <taxon>Alphaproteobacteria</taxon>
        <taxon>Hyphomicrobiales</taxon>
        <taxon>Phyllobacteriaceae</taxon>
        <taxon>Mesorhizobium</taxon>
    </lineage>
</organism>
<protein>
    <submittedName>
        <fullName evidence="1">Uncharacterized protein</fullName>
    </submittedName>
</protein>
<reference evidence="1 2" key="1">
    <citation type="submission" date="2018-10" db="EMBL/GenBank/DDBJ databases">
        <authorList>
            <person name="Perry B.J."/>
            <person name="Sullivan J.T."/>
            <person name="Murphy R.J.T."/>
            <person name="Ramsay J.P."/>
            <person name="Ronson C.W."/>
        </authorList>
    </citation>
    <scope>NUCLEOTIDE SEQUENCE [LARGE SCALE GENOMIC DNA]</scope>
    <source>
        <strain evidence="1 2">R88b</strain>
    </source>
</reference>
<name>A0A6M7WEP7_RHILI</name>
<evidence type="ECO:0000313" key="2">
    <source>
        <dbReference type="Proteomes" id="UP000503017"/>
    </source>
</evidence>
<dbReference type="RefSeq" id="WP_027032457.1">
    <property type="nucleotide sequence ID" value="NZ_CP033367.1"/>
</dbReference>
<proteinExistence type="predicted"/>
<dbReference type="EMBL" id="CP033367">
    <property type="protein sequence ID" value="QKD00547.1"/>
    <property type="molecule type" value="Genomic_DNA"/>
</dbReference>
<gene>
    <name evidence="1" type="ORF">EB235_02880</name>
</gene>
<evidence type="ECO:0000313" key="1">
    <source>
        <dbReference type="EMBL" id="QKD00547.1"/>
    </source>
</evidence>
<accession>A0A6M7WEP7</accession>
<dbReference type="Proteomes" id="UP000503017">
    <property type="component" value="Chromosome"/>
</dbReference>
<dbReference type="AlphaFoldDB" id="A0A6M7WEP7"/>
<sequence length="249" mass="27419">MRKTIRLTGRRQLAQAAFDFRFSELGGRPVGTLAISDPAALRGFPATSEIRVKLTENKLVRVLSFGTIAKPATVADIDSEVFRAPSCQVRIVNRAQDRDGMLLGSTREWTLTSGGEPDGILLFQAAPIAPRLWSLDIRDQEPPIVYIDESIPNAGLWARTDPVFGACVVPAVVTEIMRAILESREAPEGGWEDDWMTWVMELLPNTKPPFGASYEEKTKWIDELLDAFAARHNFVAGARAALAPAEDKS</sequence>